<evidence type="ECO:0000256" key="1">
    <source>
        <dbReference type="SAM" id="Phobius"/>
    </source>
</evidence>
<name>A0A8S5MIB6_9CAUD</name>
<dbReference type="EMBL" id="BK014906">
    <property type="protein sequence ID" value="DAD81643.1"/>
    <property type="molecule type" value="Genomic_DNA"/>
</dbReference>
<reference evidence="2" key="1">
    <citation type="journal article" date="2021" name="Proc. Natl. Acad. Sci. U.S.A.">
        <title>A Catalog of Tens of Thousands of Viruses from Human Metagenomes Reveals Hidden Associations with Chronic Diseases.</title>
        <authorList>
            <person name="Tisza M.J."/>
            <person name="Buck C.B."/>
        </authorList>
    </citation>
    <scope>NUCLEOTIDE SEQUENCE</scope>
    <source>
        <strain evidence="2">Ct9Ns12</strain>
    </source>
</reference>
<keyword evidence="1" id="KW-0812">Transmembrane</keyword>
<keyword evidence="1" id="KW-1133">Transmembrane helix</keyword>
<accession>A0A8S5MIB6</accession>
<evidence type="ECO:0000313" key="2">
    <source>
        <dbReference type="EMBL" id="DAD81643.1"/>
    </source>
</evidence>
<proteinExistence type="predicted"/>
<organism evidence="2">
    <name type="scientific">Myoviridae sp. ct9Ns12</name>
    <dbReference type="NCBI Taxonomy" id="2826626"/>
    <lineage>
        <taxon>Viruses</taxon>
        <taxon>Duplodnaviria</taxon>
        <taxon>Heunggongvirae</taxon>
        <taxon>Uroviricota</taxon>
        <taxon>Caudoviricetes</taxon>
    </lineage>
</organism>
<protein>
    <submittedName>
        <fullName evidence="2">Uncharacterized protein</fullName>
    </submittedName>
</protein>
<sequence>MYLGFILWAIILVVIVWNTNPALVIISAVIGVVFAIAKTTDNKPKE</sequence>
<keyword evidence="1" id="KW-0472">Membrane</keyword>
<feature type="transmembrane region" description="Helical" evidence="1">
    <location>
        <begin position="6"/>
        <end position="37"/>
    </location>
</feature>